<dbReference type="AlphaFoldDB" id="A8F3M6"/>
<sequence>MKYRSTSRFPEQISVIGLGCWELSGSNVWQGSNDEDSIKVVHKALKAGINFFDVAPVYGFGHAEEILGRAIEGFPRDKILIATKCGLIWDEHKRIKRCLKPESVFQEIDQSLKRLKTDYVDLYQLHWPDPNTPIEETLDALTKLQKEGKIRYIGLSNFSRDIASKVLPYISSMQGLYNMFERNATSYHSIPLEYRSEKEILPFCERNGLAFFPYSPLMQGILTGKFLENEVFVDVRSANPKLSGEEFKKYIGVVRKLMEISREIGKPLSQVSINWLLKHEAITSIIAGATNPSHIEENVKALDWEMDDEVYRHIEKIISESGLE</sequence>
<dbReference type="eggNOG" id="COG0667">
    <property type="taxonomic scope" value="Bacteria"/>
</dbReference>
<proteinExistence type="predicted"/>
<dbReference type="EMBL" id="CP000812">
    <property type="protein sequence ID" value="ABV32760.1"/>
    <property type="molecule type" value="Genomic_DNA"/>
</dbReference>
<evidence type="ECO:0000256" key="1">
    <source>
        <dbReference type="ARBA" id="ARBA00023002"/>
    </source>
</evidence>
<dbReference type="GO" id="GO:0016491">
    <property type="term" value="F:oxidoreductase activity"/>
    <property type="evidence" value="ECO:0007669"/>
    <property type="project" value="UniProtKB-KW"/>
</dbReference>
<dbReference type="HOGENOM" id="CLU_023205_2_1_0"/>
<dbReference type="KEGG" id="tle:Tlet_0190"/>
<reference evidence="3 4" key="2">
    <citation type="journal article" date="2009" name="Proc. Natl. Acad. Sci. U.S.A.">
        <title>On the chimeric nature, thermophilic origin, and phylogenetic placement of the Thermotogales.</title>
        <authorList>
            <person name="Zhaxybayeva O."/>
            <person name="Swithers K.S."/>
            <person name="Lapierre P."/>
            <person name="Fournier G.P."/>
            <person name="Bickhart D.M."/>
            <person name="DeBoy R.T."/>
            <person name="Nelson K.E."/>
            <person name="Nesbo C.L."/>
            <person name="Doolittle W.F."/>
            <person name="Gogarten J.P."/>
            <person name="Noll K.M."/>
        </authorList>
    </citation>
    <scope>NUCLEOTIDE SEQUENCE [LARGE SCALE GENOMIC DNA]</scope>
    <source>
        <strain evidence="4">ATCC BAA-301 / DSM 14385 / NBRC 107922 / TMO</strain>
    </source>
</reference>
<dbReference type="CDD" id="cd19084">
    <property type="entry name" value="AKR_AKR11B1-like"/>
    <property type="match status" value="1"/>
</dbReference>
<gene>
    <name evidence="3" type="ordered locus">Tlet_0190</name>
</gene>
<dbReference type="InterPro" id="IPR018170">
    <property type="entry name" value="Aldo/ket_reductase_CS"/>
</dbReference>
<dbReference type="InterPro" id="IPR050523">
    <property type="entry name" value="AKR_Detox_Biosynth"/>
</dbReference>
<dbReference type="Pfam" id="PF00248">
    <property type="entry name" value="Aldo_ket_red"/>
    <property type="match status" value="1"/>
</dbReference>
<dbReference type="OrthoDB" id="9804790at2"/>
<dbReference type="PANTHER" id="PTHR43364">
    <property type="entry name" value="NADH-SPECIFIC METHYLGLYOXAL REDUCTASE-RELATED"/>
    <property type="match status" value="1"/>
</dbReference>
<dbReference type="InterPro" id="IPR020471">
    <property type="entry name" value="AKR"/>
</dbReference>
<dbReference type="PRINTS" id="PR00069">
    <property type="entry name" value="ALDKETRDTASE"/>
</dbReference>
<evidence type="ECO:0000259" key="2">
    <source>
        <dbReference type="Pfam" id="PF00248"/>
    </source>
</evidence>
<reference evidence="3 4" key="1">
    <citation type="submission" date="2007-08" db="EMBL/GenBank/DDBJ databases">
        <title>Complete sequence of Thermotoga lettingae TMO.</title>
        <authorList>
            <consortium name="US DOE Joint Genome Institute"/>
            <person name="Copeland A."/>
            <person name="Lucas S."/>
            <person name="Lapidus A."/>
            <person name="Barry K."/>
            <person name="Glavina del Rio T."/>
            <person name="Dalin E."/>
            <person name="Tice H."/>
            <person name="Pitluck S."/>
            <person name="Foster B."/>
            <person name="Bruce D."/>
            <person name="Schmutz J."/>
            <person name="Larimer F."/>
            <person name="Land M."/>
            <person name="Hauser L."/>
            <person name="Kyrpides N."/>
            <person name="Mikhailova N."/>
            <person name="Nelson K."/>
            <person name="Gogarten J.P."/>
            <person name="Noll K."/>
            <person name="Richardson P."/>
        </authorList>
    </citation>
    <scope>NUCLEOTIDE SEQUENCE [LARGE SCALE GENOMIC DNA]</scope>
    <source>
        <strain evidence="4">ATCC BAA-301 / DSM 14385 / NBRC 107922 / TMO</strain>
    </source>
</reference>
<organism evidence="3 4">
    <name type="scientific">Pseudothermotoga lettingae (strain ATCC BAA-301 / DSM 14385 / NBRC 107922 / TMO)</name>
    <name type="common">Thermotoga lettingae</name>
    <dbReference type="NCBI Taxonomy" id="416591"/>
    <lineage>
        <taxon>Bacteria</taxon>
        <taxon>Thermotogati</taxon>
        <taxon>Thermotogota</taxon>
        <taxon>Thermotogae</taxon>
        <taxon>Thermotogales</taxon>
        <taxon>Thermotogaceae</taxon>
        <taxon>Pseudothermotoga</taxon>
    </lineage>
</organism>
<dbReference type="InterPro" id="IPR036812">
    <property type="entry name" value="NAD(P)_OxRdtase_dom_sf"/>
</dbReference>
<dbReference type="Proteomes" id="UP000002016">
    <property type="component" value="Chromosome"/>
</dbReference>
<dbReference type="GO" id="GO:0005829">
    <property type="term" value="C:cytosol"/>
    <property type="evidence" value="ECO:0007669"/>
    <property type="project" value="TreeGrafter"/>
</dbReference>
<name>A8F3M6_PSELT</name>
<keyword evidence="4" id="KW-1185">Reference proteome</keyword>
<dbReference type="RefSeq" id="WP_012002241.1">
    <property type="nucleotide sequence ID" value="NC_009828.1"/>
</dbReference>
<dbReference type="PANTHER" id="PTHR43364:SF4">
    <property type="entry name" value="NAD(P)-LINKED OXIDOREDUCTASE SUPERFAMILY PROTEIN"/>
    <property type="match status" value="1"/>
</dbReference>
<dbReference type="InterPro" id="IPR023210">
    <property type="entry name" value="NADP_OxRdtase_dom"/>
</dbReference>
<dbReference type="SUPFAM" id="SSF51430">
    <property type="entry name" value="NAD(P)-linked oxidoreductase"/>
    <property type="match status" value="1"/>
</dbReference>
<evidence type="ECO:0000313" key="3">
    <source>
        <dbReference type="EMBL" id="ABV32760.1"/>
    </source>
</evidence>
<keyword evidence="1" id="KW-0560">Oxidoreductase</keyword>
<evidence type="ECO:0000313" key="4">
    <source>
        <dbReference type="Proteomes" id="UP000002016"/>
    </source>
</evidence>
<feature type="domain" description="NADP-dependent oxidoreductase" evidence="2">
    <location>
        <begin position="16"/>
        <end position="318"/>
    </location>
</feature>
<dbReference type="PROSITE" id="PS00062">
    <property type="entry name" value="ALDOKETO_REDUCTASE_2"/>
    <property type="match status" value="1"/>
</dbReference>
<accession>A8F3M6</accession>
<protein>
    <submittedName>
        <fullName evidence="3">Aldo/keto reductase</fullName>
    </submittedName>
</protein>
<dbReference type="Gene3D" id="3.20.20.100">
    <property type="entry name" value="NADP-dependent oxidoreductase domain"/>
    <property type="match status" value="1"/>
</dbReference>
<dbReference type="STRING" id="416591.Tlet_0190"/>